<evidence type="ECO:0000313" key="2">
    <source>
        <dbReference type="Proteomes" id="UP000186400"/>
    </source>
</evidence>
<accession>A0A1N6WXI1</accession>
<protein>
    <submittedName>
        <fullName evidence="1">Uncharacterized protein</fullName>
    </submittedName>
</protein>
<reference evidence="1 2" key="1">
    <citation type="submission" date="2017-01" db="EMBL/GenBank/DDBJ databases">
        <authorList>
            <person name="Mah S.A."/>
            <person name="Swanson W.J."/>
            <person name="Moy G.W."/>
            <person name="Vacquier V.D."/>
        </authorList>
    </citation>
    <scope>NUCLEOTIDE SEQUENCE [LARGE SCALE GENOMIC DNA]</scope>
    <source>
        <strain evidence="1 2">ASpG1</strain>
    </source>
</reference>
<dbReference type="AlphaFoldDB" id="A0A1N6WXI1"/>
<keyword evidence="2" id="KW-1185">Reference proteome</keyword>
<proteinExistence type="predicted"/>
<evidence type="ECO:0000313" key="1">
    <source>
        <dbReference type="EMBL" id="SIQ94778.1"/>
    </source>
</evidence>
<dbReference type="Proteomes" id="UP000186400">
    <property type="component" value="Unassembled WGS sequence"/>
</dbReference>
<dbReference type="EMBL" id="FTMS01000019">
    <property type="protein sequence ID" value="SIQ94778.1"/>
    <property type="molecule type" value="Genomic_DNA"/>
</dbReference>
<gene>
    <name evidence="1" type="ORF">SAMN05920897_11927</name>
</gene>
<sequence>MTIHIQKQPETLADRILRLFGKERAYIIPTGVEKAHGP</sequence>
<name>A0A1N6WXI1_9SPIO</name>
<organism evidence="1 2">
    <name type="scientific">Alkalispirochaeta americana</name>
    <dbReference type="NCBI Taxonomy" id="159291"/>
    <lineage>
        <taxon>Bacteria</taxon>
        <taxon>Pseudomonadati</taxon>
        <taxon>Spirochaetota</taxon>
        <taxon>Spirochaetia</taxon>
        <taxon>Spirochaetales</taxon>
        <taxon>Spirochaetaceae</taxon>
        <taxon>Alkalispirochaeta</taxon>
    </lineage>
</organism>